<feature type="transmembrane region" description="Helical" evidence="9">
    <location>
        <begin position="221"/>
        <end position="244"/>
    </location>
</feature>
<dbReference type="PANTHER" id="PTHR23513">
    <property type="entry name" value="INTEGRAL MEMBRANE EFFLUX PROTEIN-RELATED"/>
    <property type="match status" value="1"/>
</dbReference>
<dbReference type="GO" id="GO:0005886">
    <property type="term" value="C:plasma membrane"/>
    <property type="evidence" value="ECO:0007669"/>
    <property type="project" value="UniProtKB-SubCell"/>
</dbReference>
<evidence type="ECO:0000256" key="1">
    <source>
        <dbReference type="ARBA" id="ARBA00004429"/>
    </source>
</evidence>
<keyword evidence="5 9" id="KW-1133">Transmembrane helix</keyword>
<dbReference type="PRINTS" id="PR01035">
    <property type="entry name" value="TCRTETA"/>
</dbReference>
<evidence type="ECO:0000313" key="11">
    <source>
        <dbReference type="EMBL" id="SHI38995.1"/>
    </source>
</evidence>
<dbReference type="PROSITE" id="PS50850">
    <property type="entry name" value="MFS"/>
    <property type="match status" value="1"/>
</dbReference>
<feature type="transmembrane region" description="Helical" evidence="9">
    <location>
        <begin position="287"/>
        <end position="306"/>
    </location>
</feature>
<dbReference type="AlphaFoldDB" id="A0A1M6ARB2"/>
<feature type="transmembrane region" description="Helical" evidence="9">
    <location>
        <begin position="145"/>
        <end position="165"/>
    </location>
</feature>
<dbReference type="CDD" id="cd06173">
    <property type="entry name" value="MFS_MefA_like"/>
    <property type="match status" value="1"/>
</dbReference>
<feature type="transmembrane region" description="Helical" evidence="9">
    <location>
        <begin position="374"/>
        <end position="393"/>
    </location>
</feature>
<dbReference type="InterPro" id="IPR001958">
    <property type="entry name" value="Tet-R_TetA/multi-R_MdtG-like"/>
</dbReference>
<evidence type="ECO:0000259" key="10">
    <source>
        <dbReference type="PROSITE" id="PS50850"/>
    </source>
</evidence>
<evidence type="ECO:0000256" key="3">
    <source>
        <dbReference type="ARBA" id="ARBA00022475"/>
    </source>
</evidence>
<feature type="transmembrane region" description="Helical" evidence="9">
    <location>
        <begin position="312"/>
        <end position="334"/>
    </location>
</feature>
<keyword evidence="12" id="KW-1185">Reference proteome</keyword>
<keyword evidence="6 9" id="KW-0472">Membrane</keyword>
<keyword evidence="3" id="KW-1003">Cell membrane</keyword>
<evidence type="ECO:0000256" key="9">
    <source>
        <dbReference type="SAM" id="Phobius"/>
    </source>
</evidence>
<dbReference type="STRING" id="758803.SAMN05421803_10184"/>
<dbReference type="InterPro" id="IPR011701">
    <property type="entry name" value="MFS"/>
</dbReference>
<accession>A0A1M6ARB2</accession>
<evidence type="ECO:0000313" key="12">
    <source>
        <dbReference type="Proteomes" id="UP000184452"/>
    </source>
</evidence>
<evidence type="ECO:0000256" key="6">
    <source>
        <dbReference type="ARBA" id="ARBA00023136"/>
    </source>
</evidence>
<comment type="similarity">
    <text evidence="7">Belongs to the major facilitator superfamily. Drug:H(+) antiporter-3 (DHA3) (TC 2.A.1.21) family.</text>
</comment>
<dbReference type="SUPFAM" id="SSF103473">
    <property type="entry name" value="MFS general substrate transporter"/>
    <property type="match status" value="1"/>
</dbReference>
<name>A0A1M6ARB2_9ACTN</name>
<evidence type="ECO:0000256" key="2">
    <source>
        <dbReference type="ARBA" id="ARBA00022448"/>
    </source>
</evidence>
<dbReference type="PANTHER" id="PTHR23513:SF9">
    <property type="entry name" value="ENTEROBACTIN EXPORTER ENTS"/>
    <property type="match status" value="1"/>
</dbReference>
<keyword evidence="4 9" id="KW-0812">Transmembrane</keyword>
<dbReference type="Proteomes" id="UP000184452">
    <property type="component" value="Unassembled WGS sequence"/>
</dbReference>
<dbReference type="RefSeq" id="WP_073373756.1">
    <property type="nucleotide sequence ID" value="NZ_FQZK01000001.1"/>
</dbReference>
<dbReference type="Pfam" id="PF07690">
    <property type="entry name" value="MFS_1"/>
    <property type="match status" value="1"/>
</dbReference>
<dbReference type="EMBL" id="FQZK01000001">
    <property type="protein sequence ID" value="SHI38995.1"/>
    <property type="molecule type" value="Genomic_DNA"/>
</dbReference>
<dbReference type="OrthoDB" id="3177993at2"/>
<comment type="subcellular location">
    <subcellularLocation>
        <location evidence="1">Cell inner membrane</location>
        <topology evidence="1">Multi-pass membrane protein</topology>
    </subcellularLocation>
</comment>
<protein>
    <recommendedName>
        <fullName evidence="8">Multidrug efflux pump Tap</fullName>
    </recommendedName>
</protein>
<feature type="domain" description="Major facilitator superfamily (MFS) profile" evidence="10">
    <location>
        <begin position="212"/>
        <end position="415"/>
    </location>
</feature>
<keyword evidence="2" id="KW-0813">Transport</keyword>
<dbReference type="GO" id="GO:0022857">
    <property type="term" value="F:transmembrane transporter activity"/>
    <property type="evidence" value="ECO:0007669"/>
    <property type="project" value="InterPro"/>
</dbReference>
<gene>
    <name evidence="11" type="ORF">SAMN05421803_10184</name>
</gene>
<reference evidence="11 12" key="1">
    <citation type="submission" date="2016-11" db="EMBL/GenBank/DDBJ databases">
        <authorList>
            <person name="Jaros S."/>
            <person name="Januszkiewicz K."/>
            <person name="Wedrychowicz H."/>
        </authorList>
    </citation>
    <scope>NUCLEOTIDE SEQUENCE [LARGE SCALE GENOMIC DNA]</scope>
    <source>
        <strain evidence="11 12">CGMCC 4.5723</strain>
    </source>
</reference>
<evidence type="ECO:0000256" key="8">
    <source>
        <dbReference type="ARBA" id="ARBA00040914"/>
    </source>
</evidence>
<sequence>MPLKKTLVVSAYLSSHLLSLLGNGIAAVALPLIVLQTTGSPLGTAALATATAVPAVLVGLLSGVVIDRINRRTASVVSDVISAASVAALPLVDMVWGLNLTWFIVLGIAGSFGDVPGMTAREVLAPMVARHTGLDLTRVVGLRQTLTSAALVVGPALAGVLLAAFDAASVLWITAATSAAAALLTRTLPRTLGEVEGERPPRRPVLRELGEGVAVVARSRFLLGTSVLLIGLAVALGGLQGLVMPLYFDLIDRPDLLGLVLTALAAGMLAGAALYSGVGRRLSVRVWLTAGFVTTTAGFLLMASLLSPAAVFAGAAALGVGNAVVGAVIGVLQIERTSAAALGRVLSVKTALLMVAAPAGIGLAGLVAEYGSPILAGLAVAGVWVLVLPAVIASRALRGLEPRAPEPKEPSHAQQ</sequence>
<dbReference type="InterPro" id="IPR020846">
    <property type="entry name" value="MFS_dom"/>
</dbReference>
<proteinExistence type="inferred from homology"/>
<feature type="transmembrane region" description="Helical" evidence="9">
    <location>
        <begin position="346"/>
        <end position="368"/>
    </location>
</feature>
<dbReference type="InterPro" id="IPR036259">
    <property type="entry name" value="MFS_trans_sf"/>
</dbReference>
<feature type="transmembrane region" description="Helical" evidence="9">
    <location>
        <begin position="42"/>
        <end position="64"/>
    </location>
</feature>
<dbReference type="Gene3D" id="1.20.1250.20">
    <property type="entry name" value="MFS general substrate transporter like domains"/>
    <property type="match status" value="1"/>
</dbReference>
<organism evidence="11 12">
    <name type="scientific">Nocardiopsis flavescens</name>
    <dbReference type="NCBI Taxonomy" id="758803"/>
    <lineage>
        <taxon>Bacteria</taxon>
        <taxon>Bacillati</taxon>
        <taxon>Actinomycetota</taxon>
        <taxon>Actinomycetes</taxon>
        <taxon>Streptosporangiales</taxon>
        <taxon>Nocardiopsidaceae</taxon>
        <taxon>Nocardiopsis</taxon>
    </lineage>
</organism>
<evidence type="ECO:0000256" key="5">
    <source>
        <dbReference type="ARBA" id="ARBA00022989"/>
    </source>
</evidence>
<evidence type="ECO:0000256" key="7">
    <source>
        <dbReference type="ARBA" id="ARBA00038075"/>
    </source>
</evidence>
<feature type="transmembrane region" description="Helical" evidence="9">
    <location>
        <begin position="256"/>
        <end position="275"/>
    </location>
</feature>
<evidence type="ECO:0000256" key="4">
    <source>
        <dbReference type="ARBA" id="ARBA00022692"/>
    </source>
</evidence>